<accession>A0A1X0P348</accession>
<organism evidence="6 7">
    <name type="scientific">Trypanosoma theileri</name>
    <dbReference type="NCBI Taxonomy" id="67003"/>
    <lineage>
        <taxon>Eukaryota</taxon>
        <taxon>Discoba</taxon>
        <taxon>Euglenozoa</taxon>
        <taxon>Kinetoplastea</taxon>
        <taxon>Metakinetoplastina</taxon>
        <taxon>Trypanosomatida</taxon>
        <taxon>Trypanosomatidae</taxon>
        <taxon>Trypanosoma</taxon>
    </lineage>
</organism>
<dbReference type="CDD" id="cd07099">
    <property type="entry name" value="ALDH_DDALDH"/>
    <property type="match status" value="1"/>
</dbReference>
<name>A0A1X0P348_9TRYP</name>
<dbReference type="SUPFAM" id="SSF53720">
    <property type="entry name" value="ALDH-like"/>
    <property type="match status" value="1"/>
</dbReference>
<dbReference type="EMBL" id="NBCO01000006">
    <property type="protein sequence ID" value="ORC91332.1"/>
    <property type="molecule type" value="Genomic_DNA"/>
</dbReference>
<comment type="caution">
    <text evidence="6">The sequence shown here is derived from an EMBL/GenBank/DDBJ whole genome shotgun (WGS) entry which is preliminary data.</text>
</comment>
<dbReference type="Proteomes" id="UP000192257">
    <property type="component" value="Unassembled WGS sequence"/>
</dbReference>
<dbReference type="GO" id="GO:0016620">
    <property type="term" value="F:oxidoreductase activity, acting on the aldehyde or oxo group of donors, NAD or NADP as acceptor"/>
    <property type="evidence" value="ECO:0007669"/>
    <property type="project" value="InterPro"/>
</dbReference>
<dbReference type="Gene3D" id="3.40.309.10">
    <property type="entry name" value="Aldehyde Dehydrogenase, Chain A, domain 2"/>
    <property type="match status" value="1"/>
</dbReference>
<gene>
    <name evidence="6" type="ORF">TM35_000063370</name>
</gene>
<dbReference type="InterPro" id="IPR016162">
    <property type="entry name" value="Ald_DH_N"/>
</dbReference>
<evidence type="ECO:0000256" key="2">
    <source>
        <dbReference type="PROSITE-ProRule" id="PRU10007"/>
    </source>
</evidence>
<feature type="domain" description="Aldehyde dehydrogenase" evidence="5">
    <location>
        <begin position="3"/>
        <end position="473"/>
    </location>
</feature>
<sequence>MSIPQINPATGEKLEPVTLNTVEEVMEAVKNAREAQQKWESVPIKVRAKHLQKMKRFLADNAERAAEIISECNGKTRQDALATEILPCVMACEWYAKNTEKVLSPQRLSCGNLLFANKSNTLEYIPLGVVGVISPWNYPFAIPFVDVIMALMAGNAVILKVATPTTHVGLFIEKCIEAGEFPSGLFTHIVLPGETAGSAFLQAGIHKLFFTGSVSVGRRLMEHAAPTLTPVSLELGGKDAMIVLADAALERAVNCALWAGFQNAGQSCAGVERVFVDASIYEEFLNLLAAKTRALRHGPDVHSSSSSSSSGNRDGPKVDIGSLTTAAQLKTVCTQVEDAIARGARIVAQSKSIGNVENGWFYPATVLADVTPDMLLMKEETFGPLIPVMPFTTEEEAIQLTNNCAFALTNSVFSRNHSHARRVARQLHSGVVTINDHLYSHGMSEAPWGGWKNSGIGRTHGVLGLREMCNVRCINEDCIPSSILHRDLWWFPQTQESYEAILNALSFVAPRNIFHALQSVYGLLKGAKIMFIRWVVKDDNNENDNNKNNTTSTLEEKKKSN</sequence>
<dbReference type="GeneID" id="39983154"/>
<evidence type="ECO:0000313" key="7">
    <source>
        <dbReference type="Proteomes" id="UP000192257"/>
    </source>
</evidence>
<dbReference type="PROSITE" id="PS00070">
    <property type="entry name" value="ALDEHYDE_DEHYDR_CYS"/>
    <property type="match status" value="1"/>
</dbReference>
<comment type="similarity">
    <text evidence="3">Belongs to the aldehyde dehydrogenase family.</text>
</comment>
<evidence type="ECO:0000256" key="1">
    <source>
        <dbReference type="ARBA" id="ARBA00023002"/>
    </source>
</evidence>
<dbReference type="InterPro" id="IPR016160">
    <property type="entry name" value="Ald_DH_CS_CYS"/>
</dbReference>
<dbReference type="InterPro" id="IPR029510">
    <property type="entry name" value="Ald_DH_CS_GLU"/>
</dbReference>
<dbReference type="PROSITE" id="PS00687">
    <property type="entry name" value="ALDEHYDE_DEHYDR_GLU"/>
    <property type="match status" value="1"/>
</dbReference>
<evidence type="ECO:0000313" key="6">
    <source>
        <dbReference type="EMBL" id="ORC91332.1"/>
    </source>
</evidence>
<feature type="region of interest" description="Disordered" evidence="4">
    <location>
        <begin position="542"/>
        <end position="561"/>
    </location>
</feature>
<dbReference type="OrthoDB" id="310895at2759"/>
<dbReference type="InterPro" id="IPR016161">
    <property type="entry name" value="Ald_DH/histidinol_DH"/>
</dbReference>
<dbReference type="RefSeq" id="XP_028885398.1">
    <property type="nucleotide sequence ID" value="XM_029023374.1"/>
</dbReference>
<reference evidence="6 7" key="1">
    <citation type="submission" date="2017-03" db="EMBL/GenBank/DDBJ databases">
        <title>An alternative strategy for trypanosome survival in the mammalian bloodstream revealed through genome and transcriptome analysis of the ubiquitous bovine parasite Trypanosoma (Megatrypanum) theileri.</title>
        <authorList>
            <person name="Kelly S."/>
            <person name="Ivens A."/>
            <person name="Mott A."/>
            <person name="O'Neill E."/>
            <person name="Emms D."/>
            <person name="Macleod O."/>
            <person name="Voorheis P."/>
            <person name="Matthews J."/>
            <person name="Matthews K."/>
            <person name="Carrington M."/>
        </authorList>
    </citation>
    <scope>NUCLEOTIDE SEQUENCE [LARGE SCALE GENOMIC DNA]</scope>
    <source>
        <strain evidence="6">Edinburgh</strain>
    </source>
</reference>
<dbReference type="AlphaFoldDB" id="A0A1X0P348"/>
<keyword evidence="7" id="KW-1185">Reference proteome</keyword>
<dbReference type="PANTHER" id="PTHR11699">
    <property type="entry name" value="ALDEHYDE DEHYDROGENASE-RELATED"/>
    <property type="match status" value="1"/>
</dbReference>
<evidence type="ECO:0000259" key="5">
    <source>
        <dbReference type="Pfam" id="PF00171"/>
    </source>
</evidence>
<dbReference type="Gene3D" id="3.40.605.10">
    <property type="entry name" value="Aldehyde Dehydrogenase, Chain A, domain 1"/>
    <property type="match status" value="1"/>
</dbReference>
<protein>
    <submittedName>
        <fullName evidence="6">Aldehyde dehydrogenase</fullName>
    </submittedName>
</protein>
<dbReference type="InterPro" id="IPR015590">
    <property type="entry name" value="Aldehyde_DH_dom"/>
</dbReference>
<dbReference type="STRING" id="67003.A0A1X0P348"/>
<keyword evidence="1 3" id="KW-0560">Oxidoreductase</keyword>
<evidence type="ECO:0000256" key="3">
    <source>
        <dbReference type="RuleBase" id="RU003345"/>
    </source>
</evidence>
<dbReference type="VEuPathDB" id="TriTrypDB:TM35_000063370"/>
<evidence type="ECO:0000256" key="4">
    <source>
        <dbReference type="SAM" id="MobiDB-lite"/>
    </source>
</evidence>
<dbReference type="InterPro" id="IPR016163">
    <property type="entry name" value="Ald_DH_C"/>
</dbReference>
<proteinExistence type="inferred from homology"/>
<feature type="active site" evidence="2">
    <location>
        <position position="234"/>
    </location>
</feature>
<dbReference type="Pfam" id="PF00171">
    <property type="entry name" value="Aldedh"/>
    <property type="match status" value="1"/>
</dbReference>